<evidence type="ECO:0000313" key="2">
    <source>
        <dbReference type="EMBL" id="TXD73564.1"/>
    </source>
</evidence>
<keyword evidence="3" id="KW-1185">Reference proteome</keyword>
<evidence type="ECO:0000256" key="1">
    <source>
        <dbReference type="SAM" id="SignalP"/>
    </source>
</evidence>
<dbReference type="RefSeq" id="WP_111844614.1">
    <property type="nucleotide sequence ID" value="NZ_UEGI01000008.1"/>
</dbReference>
<comment type="caution">
    <text evidence="2">The sequence shown here is derived from an EMBL/GenBank/DDBJ whole genome shotgun (WGS) entry which is preliminary data.</text>
</comment>
<feature type="signal peptide" evidence="1">
    <location>
        <begin position="1"/>
        <end position="24"/>
    </location>
</feature>
<keyword evidence="1" id="KW-0732">Signal</keyword>
<dbReference type="AlphaFoldDB" id="A0A5C6Z0N0"/>
<evidence type="ECO:0000313" key="3">
    <source>
        <dbReference type="Proteomes" id="UP000321497"/>
    </source>
</evidence>
<feature type="chain" id="PRO_5022733438" description="Secreted protein" evidence="1">
    <location>
        <begin position="25"/>
        <end position="85"/>
    </location>
</feature>
<dbReference type="Pfam" id="PF20130">
    <property type="entry name" value="DUF6520"/>
    <property type="match status" value="1"/>
</dbReference>
<gene>
    <name evidence="2" type="ORF">ESU54_07315</name>
</gene>
<dbReference type="InterPro" id="IPR045391">
    <property type="entry name" value="DUF6520"/>
</dbReference>
<dbReference type="EMBL" id="VORT01000004">
    <property type="protein sequence ID" value="TXD73564.1"/>
    <property type="molecule type" value="Genomic_DNA"/>
</dbReference>
<organism evidence="2 3">
    <name type="scientific">Aequorivita antarctica</name>
    <dbReference type="NCBI Taxonomy" id="153266"/>
    <lineage>
        <taxon>Bacteria</taxon>
        <taxon>Pseudomonadati</taxon>
        <taxon>Bacteroidota</taxon>
        <taxon>Flavobacteriia</taxon>
        <taxon>Flavobacteriales</taxon>
        <taxon>Flavobacteriaceae</taxon>
        <taxon>Aequorivita</taxon>
    </lineage>
</organism>
<name>A0A5C6Z0N0_9FLAO</name>
<reference evidence="2 3" key="1">
    <citation type="submission" date="2019-08" db="EMBL/GenBank/DDBJ databases">
        <title>Genome of Aequorivita antarctica SW49 (type strain).</title>
        <authorList>
            <person name="Bowman J.P."/>
        </authorList>
    </citation>
    <scope>NUCLEOTIDE SEQUENCE [LARGE SCALE GENOMIC DNA]</scope>
    <source>
        <strain evidence="2 3">SW49</strain>
    </source>
</reference>
<protein>
    <recommendedName>
        <fullName evidence="4">Secreted protein</fullName>
    </recommendedName>
</protein>
<proteinExistence type="predicted"/>
<sequence length="85" mass="9374">MKTKILKFGMPLMAFLLAIVFAFATEKSGPIEEDTLITGYIQGTCQPVSVNCDITGSVVCQYGTKNVTRFKNGSNCHTFLYELMP</sequence>
<evidence type="ECO:0008006" key="4">
    <source>
        <dbReference type="Google" id="ProtNLM"/>
    </source>
</evidence>
<accession>A0A5C6Z0N0</accession>
<dbReference type="OrthoDB" id="1454081at2"/>
<dbReference type="Proteomes" id="UP000321497">
    <property type="component" value="Unassembled WGS sequence"/>
</dbReference>